<evidence type="ECO:0000256" key="1">
    <source>
        <dbReference type="SAM" id="MobiDB-lite"/>
    </source>
</evidence>
<evidence type="ECO:0000313" key="4">
    <source>
        <dbReference type="Proteomes" id="UP000658131"/>
    </source>
</evidence>
<dbReference type="RefSeq" id="WP_262399049.1">
    <property type="nucleotide sequence ID" value="NZ_JACRTB010000003.1"/>
</dbReference>
<dbReference type="Proteomes" id="UP000658131">
    <property type="component" value="Unassembled WGS sequence"/>
</dbReference>
<feature type="region of interest" description="Disordered" evidence="1">
    <location>
        <begin position="55"/>
        <end position="105"/>
    </location>
</feature>
<keyword evidence="4" id="KW-1185">Reference proteome</keyword>
<feature type="transmembrane region" description="Helical" evidence="2">
    <location>
        <begin position="20"/>
        <end position="48"/>
    </location>
</feature>
<accession>A0ABR7NHU2</accession>
<protein>
    <recommendedName>
        <fullName evidence="5">SHOCT domain-containing protein</fullName>
    </recommendedName>
</protein>
<comment type="caution">
    <text evidence="3">The sequence shown here is derived from an EMBL/GenBank/DDBJ whole genome shotgun (WGS) entry which is preliminary data.</text>
</comment>
<organism evidence="3 4">
    <name type="scientific">Yanshouia hominis</name>
    <dbReference type="NCBI Taxonomy" id="2763673"/>
    <lineage>
        <taxon>Bacteria</taxon>
        <taxon>Bacillati</taxon>
        <taxon>Bacillota</taxon>
        <taxon>Clostridia</taxon>
        <taxon>Eubacteriales</taxon>
        <taxon>Oscillospiraceae</taxon>
        <taxon>Yanshouia</taxon>
    </lineage>
</organism>
<name>A0ABR7NHU2_9FIRM</name>
<evidence type="ECO:0000313" key="3">
    <source>
        <dbReference type="EMBL" id="MBC8575412.1"/>
    </source>
</evidence>
<feature type="compositionally biased region" description="Low complexity" evidence="1">
    <location>
        <begin position="74"/>
        <end position="91"/>
    </location>
</feature>
<reference evidence="3 4" key="1">
    <citation type="submission" date="2020-08" db="EMBL/GenBank/DDBJ databases">
        <title>Genome public.</title>
        <authorList>
            <person name="Liu C."/>
            <person name="Sun Q."/>
        </authorList>
    </citation>
    <scope>NUCLEOTIDE SEQUENCE [LARGE SCALE GENOMIC DNA]</scope>
    <source>
        <strain evidence="3 4">BX1</strain>
    </source>
</reference>
<keyword evidence="2" id="KW-1133">Transmembrane helix</keyword>
<evidence type="ECO:0000256" key="2">
    <source>
        <dbReference type="SAM" id="Phobius"/>
    </source>
</evidence>
<evidence type="ECO:0008006" key="5">
    <source>
        <dbReference type="Google" id="ProtNLM"/>
    </source>
</evidence>
<dbReference type="EMBL" id="JACRTB010000003">
    <property type="protein sequence ID" value="MBC8575412.1"/>
    <property type="molecule type" value="Genomic_DNA"/>
</dbReference>
<gene>
    <name evidence="3" type="ORF">H8717_03155</name>
</gene>
<keyword evidence="2" id="KW-0812">Transmembrane</keyword>
<proteinExistence type="predicted"/>
<sequence length="138" mass="15004">MSQRNSGRAPAPNSGLIRLIVLAVFLAASIGPLGIFLLIAGGTAYVFWKHRKKEENGSGSSLGEPENPFETFSPARRPARPQAAPRMAGRRGTPSGTLPLSGEQSRRAEELLDLLHAGIIERDEYHDRMRQLKMGKSG</sequence>
<keyword evidence="2" id="KW-0472">Membrane</keyword>